<dbReference type="InterPro" id="IPR020056">
    <property type="entry name" value="Rbsml_bL25/Gln-tRNA_synth_N"/>
</dbReference>
<keyword evidence="4 5" id="KW-0687">Ribonucleoprotein</keyword>
<evidence type="ECO:0000313" key="8">
    <source>
        <dbReference type="EMBL" id="AGY57285.1"/>
    </source>
</evidence>
<gene>
    <name evidence="5" type="primary">rplY</name>
    <name evidence="5" type="synonym">ctc</name>
    <name evidence="8" type="ORF">GKIL_1039</name>
</gene>
<comment type="subunit">
    <text evidence="5">Part of the 50S ribosomal subunit; part of the 5S rRNA/L5/L18/L25 subcomplex. Contacts the 5S rRNA. Binds to the 5S rRNA independently of L5 and L18.</text>
</comment>
<dbReference type="InterPro" id="IPR029751">
    <property type="entry name" value="Ribosomal_L25_dom"/>
</dbReference>
<protein>
    <recommendedName>
        <fullName evidence="5">Large ribosomal subunit protein bL25</fullName>
    </recommendedName>
    <alternativeName>
        <fullName evidence="5">General stress protein CTC</fullName>
    </alternativeName>
</protein>
<dbReference type="PANTHER" id="PTHR33284">
    <property type="entry name" value="RIBOSOMAL PROTEIN L25/GLN-TRNA SYNTHETASE, ANTI-CODON-BINDING DOMAIN-CONTAINING PROTEIN"/>
    <property type="match status" value="1"/>
</dbReference>
<name>U5QHZ6_GLOK1</name>
<dbReference type="GO" id="GO:0006412">
    <property type="term" value="P:translation"/>
    <property type="evidence" value="ECO:0007669"/>
    <property type="project" value="UniProtKB-UniRule"/>
</dbReference>
<reference evidence="8 9" key="1">
    <citation type="journal article" date="2013" name="PLoS ONE">
        <title>Cultivation and Complete Genome Sequencing of Gloeobacter kilaueensis sp. nov., from a Lava Cave in Kilauea Caldera, Hawai'i.</title>
        <authorList>
            <person name="Saw J.H."/>
            <person name="Schatz M."/>
            <person name="Brown M.V."/>
            <person name="Kunkel D.D."/>
            <person name="Foster J.S."/>
            <person name="Shick H."/>
            <person name="Christensen S."/>
            <person name="Hou S."/>
            <person name="Wan X."/>
            <person name="Donachie S.P."/>
        </authorList>
    </citation>
    <scope>NUCLEOTIDE SEQUENCE [LARGE SCALE GENOMIC DNA]</scope>
    <source>
        <strain evidence="9">JS</strain>
    </source>
</reference>
<dbReference type="GO" id="GO:0003735">
    <property type="term" value="F:structural constituent of ribosome"/>
    <property type="evidence" value="ECO:0007669"/>
    <property type="project" value="InterPro"/>
</dbReference>
<dbReference type="InterPro" id="IPR011035">
    <property type="entry name" value="Ribosomal_bL25/Gln-tRNA_synth"/>
</dbReference>
<evidence type="ECO:0000256" key="1">
    <source>
        <dbReference type="ARBA" id="ARBA00022730"/>
    </source>
</evidence>
<dbReference type="RefSeq" id="WP_023172353.1">
    <property type="nucleotide sequence ID" value="NC_022600.1"/>
</dbReference>
<evidence type="ECO:0000259" key="6">
    <source>
        <dbReference type="Pfam" id="PF01386"/>
    </source>
</evidence>
<evidence type="ECO:0000259" key="7">
    <source>
        <dbReference type="Pfam" id="PF14693"/>
    </source>
</evidence>
<dbReference type="Pfam" id="PF14693">
    <property type="entry name" value="Ribosomal_TL5_C"/>
    <property type="match status" value="1"/>
</dbReference>
<dbReference type="InterPro" id="IPR020057">
    <property type="entry name" value="Ribosomal_bL25_b-dom"/>
</dbReference>
<dbReference type="InterPro" id="IPR037121">
    <property type="entry name" value="Ribosomal_bL25_C"/>
</dbReference>
<evidence type="ECO:0000256" key="2">
    <source>
        <dbReference type="ARBA" id="ARBA00022884"/>
    </source>
</evidence>
<organism evidence="8 9">
    <name type="scientific">Gloeobacter kilaueensis (strain ATCC BAA-2537 / CCAP 1431/1 / ULC 316 / JS1)</name>
    <dbReference type="NCBI Taxonomy" id="1183438"/>
    <lineage>
        <taxon>Bacteria</taxon>
        <taxon>Bacillati</taxon>
        <taxon>Cyanobacteriota</taxon>
        <taxon>Cyanophyceae</taxon>
        <taxon>Gloeobacterales</taxon>
        <taxon>Gloeobacteraceae</taxon>
        <taxon>Gloeobacter</taxon>
    </lineage>
</organism>
<dbReference type="KEGG" id="glj:GKIL_1039"/>
<evidence type="ECO:0000256" key="4">
    <source>
        <dbReference type="ARBA" id="ARBA00023274"/>
    </source>
</evidence>
<dbReference type="Proteomes" id="UP000017396">
    <property type="component" value="Chromosome"/>
</dbReference>
<keyword evidence="2 5" id="KW-0694">RNA-binding</keyword>
<dbReference type="STRING" id="1183438.GKIL_1039"/>
<dbReference type="GO" id="GO:0008097">
    <property type="term" value="F:5S rRNA binding"/>
    <property type="evidence" value="ECO:0007669"/>
    <property type="project" value="InterPro"/>
</dbReference>
<dbReference type="Gene3D" id="2.40.240.10">
    <property type="entry name" value="Ribosomal Protein L25, Chain P"/>
    <property type="match status" value="1"/>
</dbReference>
<evidence type="ECO:0000256" key="3">
    <source>
        <dbReference type="ARBA" id="ARBA00022980"/>
    </source>
</evidence>
<dbReference type="InterPro" id="IPR001021">
    <property type="entry name" value="Ribosomal_bL25_long"/>
</dbReference>
<feature type="domain" description="Large ribosomal subunit protein bL25 beta" evidence="7">
    <location>
        <begin position="102"/>
        <end position="183"/>
    </location>
</feature>
<dbReference type="CDD" id="cd00495">
    <property type="entry name" value="Ribosomal_L25_TL5_CTC"/>
    <property type="match status" value="1"/>
</dbReference>
<comment type="function">
    <text evidence="5">This is one of the proteins that binds to the 5S RNA in the ribosome where it forms part of the central protuberance.</text>
</comment>
<feature type="domain" description="Large ribosomal subunit protein bL25 L25" evidence="6">
    <location>
        <begin position="8"/>
        <end position="93"/>
    </location>
</feature>
<comment type="similarity">
    <text evidence="5">Belongs to the bacterial ribosomal protein bL25 family. CTC subfamily.</text>
</comment>
<dbReference type="InterPro" id="IPR020930">
    <property type="entry name" value="Ribosomal_uL5_bac-type"/>
</dbReference>
<sequence>MSHPHVTAAKRTFGINPRALRRAGKVPAVLYGHQGTQSVSLEVELAAVEQLMQRASVNNTVIDIVIAGVWSGEVLLREKQMDHLLQKPQHLSFFAIAGHGPITMNLPIVFIGEPARVTGERGIMEKVLTELAVIASPESVPESIEVDVSRLGIDDVLHVGDIELPVGLEVLGNMERVVVIVKPSAMSNELASLEAGTPAISQLPAA</sequence>
<evidence type="ECO:0000313" key="9">
    <source>
        <dbReference type="Proteomes" id="UP000017396"/>
    </source>
</evidence>
<dbReference type="AlphaFoldDB" id="U5QHZ6"/>
<dbReference type="EMBL" id="CP003587">
    <property type="protein sequence ID" value="AGY57285.1"/>
    <property type="molecule type" value="Genomic_DNA"/>
</dbReference>
<dbReference type="Pfam" id="PF01386">
    <property type="entry name" value="Ribosomal_L25p"/>
    <property type="match status" value="1"/>
</dbReference>
<dbReference type="GO" id="GO:0022625">
    <property type="term" value="C:cytosolic large ribosomal subunit"/>
    <property type="evidence" value="ECO:0007669"/>
    <property type="project" value="TreeGrafter"/>
</dbReference>
<keyword evidence="3 5" id="KW-0689">Ribosomal protein</keyword>
<dbReference type="eggNOG" id="COG1825">
    <property type="taxonomic scope" value="Bacteria"/>
</dbReference>
<dbReference type="NCBIfam" id="TIGR00731">
    <property type="entry name" value="bL25_bact_ctc"/>
    <property type="match status" value="1"/>
</dbReference>
<dbReference type="HAMAP" id="MF_01334">
    <property type="entry name" value="Ribosomal_bL25_CTC"/>
    <property type="match status" value="1"/>
</dbReference>
<dbReference type="SUPFAM" id="SSF50715">
    <property type="entry name" value="Ribosomal protein L25-like"/>
    <property type="match status" value="1"/>
</dbReference>
<dbReference type="Gene3D" id="2.170.120.20">
    <property type="entry name" value="Ribosomal protein L25, beta domain"/>
    <property type="match status" value="1"/>
</dbReference>
<keyword evidence="1 5" id="KW-0699">rRNA-binding</keyword>
<accession>U5QHZ6</accession>
<evidence type="ECO:0000256" key="5">
    <source>
        <dbReference type="HAMAP-Rule" id="MF_01334"/>
    </source>
</evidence>
<keyword evidence="9" id="KW-1185">Reference proteome</keyword>
<proteinExistence type="inferred from homology"/>
<dbReference type="OrthoDB" id="9786489at2"/>
<dbReference type="PANTHER" id="PTHR33284:SF1">
    <property type="entry name" value="RIBOSOMAL PROTEIN L25_GLN-TRNA SYNTHETASE, ANTI-CODON-BINDING DOMAIN-CONTAINING PROTEIN"/>
    <property type="match status" value="1"/>
</dbReference>
<dbReference type="HOGENOM" id="CLU_075939_2_0_3"/>